<dbReference type="SUPFAM" id="SSF53474">
    <property type="entry name" value="alpha/beta-Hydrolases"/>
    <property type="match status" value="1"/>
</dbReference>
<comment type="caution">
    <text evidence="2">The sequence shown here is derived from an EMBL/GenBank/DDBJ whole genome shotgun (WGS) entry which is preliminary data.</text>
</comment>
<keyword evidence="3" id="KW-1185">Reference proteome</keyword>
<dbReference type="Proteomes" id="UP000557307">
    <property type="component" value="Unassembled WGS sequence"/>
</dbReference>
<feature type="domain" description="Peptidase S9 prolyl oligopeptidase catalytic" evidence="1">
    <location>
        <begin position="286"/>
        <end position="355"/>
    </location>
</feature>
<dbReference type="AlphaFoldDB" id="A0A840TXY5"/>
<dbReference type="InterPro" id="IPR006311">
    <property type="entry name" value="TAT_signal"/>
</dbReference>
<evidence type="ECO:0000259" key="1">
    <source>
        <dbReference type="Pfam" id="PF00326"/>
    </source>
</evidence>
<organism evidence="2 3">
    <name type="scientific">Rhabdobacter roseus</name>
    <dbReference type="NCBI Taxonomy" id="1655419"/>
    <lineage>
        <taxon>Bacteria</taxon>
        <taxon>Pseudomonadati</taxon>
        <taxon>Bacteroidota</taxon>
        <taxon>Cytophagia</taxon>
        <taxon>Cytophagales</taxon>
        <taxon>Cytophagaceae</taxon>
        <taxon>Rhabdobacter</taxon>
    </lineage>
</organism>
<evidence type="ECO:0000313" key="3">
    <source>
        <dbReference type="Proteomes" id="UP000557307"/>
    </source>
</evidence>
<dbReference type="EMBL" id="JACHGF010000004">
    <property type="protein sequence ID" value="MBB5285058.1"/>
    <property type="molecule type" value="Genomic_DNA"/>
</dbReference>
<gene>
    <name evidence="2" type="ORF">HNQ92_003206</name>
</gene>
<name>A0A840TXY5_9BACT</name>
<dbReference type="InterPro" id="IPR050261">
    <property type="entry name" value="FrsA_esterase"/>
</dbReference>
<dbReference type="PANTHER" id="PTHR22946:SF8">
    <property type="entry name" value="ACETYL XYLAN ESTERASE DOMAIN-CONTAINING PROTEIN"/>
    <property type="match status" value="1"/>
</dbReference>
<keyword evidence="2" id="KW-0378">Hydrolase</keyword>
<dbReference type="GO" id="GO:0006508">
    <property type="term" value="P:proteolysis"/>
    <property type="evidence" value="ECO:0007669"/>
    <property type="project" value="InterPro"/>
</dbReference>
<dbReference type="Pfam" id="PF00326">
    <property type="entry name" value="Peptidase_S9"/>
    <property type="match status" value="1"/>
</dbReference>
<dbReference type="PANTHER" id="PTHR22946">
    <property type="entry name" value="DIENELACTONE HYDROLASE DOMAIN-CONTAINING PROTEIN-RELATED"/>
    <property type="match status" value="1"/>
</dbReference>
<proteinExistence type="predicted"/>
<dbReference type="Gene3D" id="3.40.50.1820">
    <property type="entry name" value="alpha/beta hydrolase"/>
    <property type="match status" value="1"/>
</dbReference>
<dbReference type="PROSITE" id="PS51318">
    <property type="entry name" value="TAT"/>
    <property type="match status" value="1"/>
</dbReference>
<reference evidence="2 3" key="1">
    <citation type="submission" date="2020-08" db="EMBL/GenBank/DDBJ databases">
        <title>Genomic Encyclopedia of Type Strains, Phase IV (KMG-IV): sequencing the most valuable type-strain genomes for metagenomic binning, comparative biology and taxonomic classification.</title>
        <authorList>
            <person name="Goeker M."/>
        </authorList>
    </citation>
    <scope>NUCLEOTIDE SEQUENCE [LARGE SCALE GENOMIC DNA]</scope>
    <source>
        <strain evidence="2 3">DSM 105074</strain>
    </source>
</reference>
<dbReference type="InterPro" id="IPR001375">
    <property type="entry name" value="Peptidase_S9_cat"/>
</dbReference>
<dbReference type="InterPro" id="IPR029058">
    <property type="entry name" value="AB_hydrolase_fold"/>
</dbReference>
<sequence>MKKEPSTPAQAPQSGSRRRFMKSSLGWTLSLPLLADLSPFAYSPPSFPTHNTAMLASDDSKSIIGPYGRWAASLRPDPPTLSLRATPRKKLSTWKKEALAKVKELMASPPLGVPATVTVEKKYTYDGLDMEELSWQLPYGRPTKALLLKPEGTSKPLPGILALHDHSGEKYYGYAKITRTSDQQDRHMQEHQAGYYGGIAWANEMAKRGYVVLVPDAFLFGSRRVYYEDVEGISWGMTKTNNRSDAEISSQEDINTYNAWASDHEHVVSKSLFCAGTTWPGVVLAEDQAALTILSQRSDVDANRLGCAGLSGGGLRTVYLAGLDERIRCAVSVGFMSTWNDFLLHKAYTHTWMVYTPLLPNYLEFPEILGLRAPLPVMVQSNNQDRLYTLPEMQKADAILREVYDLAKASDAYQGRFYDGDHKFDATMQADAFAWFDRWLG</sequence>
<accession>A0A840TXY5</accession>
<dbReference type="GO" id="GO:0008236">
    <property type="term" value="F:serine-type peptidase activity"/>
    <property type="evidence" value="ECO:0007669"/>
    <property type="project" value="InterPro"/>
</dbReference>
<evidence type="ECO:0000313" key="2">
    <source>
        <dbReference type="EMBL" id="MBB5285058.1"/>
    </source>
</evidence>
<protein>
    <submittedName>
        <fullName evidence="2">Dienelactone hydrolase</fullName>
    </submittedName>
</protein>
<dbReference type="RefSeq" id="WP_184174994.1">
    <property type="nucleotide sequence ID" value="NZ_JACHGF010000004.1"/>
</dbReference>